<dbReference type="InterPro" id="IPR004993">
    <property type="entry name" value="GH3"/>
</dbReference>
<evidence type="ECO:0000259" key="2">
    <source>
        <dbReference type="Pfam" id="PF23572"/>
    </source>
</evidence>
<dbReference type="PANTHER" id="PTHR31901">
    <property type="entry name" value="GH3 DOMAIN-CONTAINING PROTEIN"/>
    <property type="match status" value="1"/>
</dbReference>
<reference evidence="4" key="2">
    <citation type="submission" date="2016-11" db="EMBL/GenBank/DDBJ databases">
        <authorList>
            <person name="Jaros S."/>
            <person name="Januszkiewicz K."/>
            <person name="Wedrychowicz H."/>
        </authorList>
    </citation>
    <scope>NUCLEOTIDE SEQUENCE [LARGE SCALE GENOMIC DNA]</scope>
    <source>
        <strain evidence="4">DSM 27989</strain>
    </source>
</reference>
<dbReference type="EMBL" id="BMFL01000003">
    <property type="protein sequence ID" value="GGE90674.1"/>
    <property type="molecule type" value="Genomic_DNA"/>
</dbReference>
<dbReference type="AlphaFoldDB" id="A0A1M7ALT9"/>
<dbReference type="RefSeq" id="WP_072933008.1">
    <property type="nucleotide sequence ID" value="NZ_BMFL01000003.1"/>
</dbReference>
<dbReference type="STRING" id="1434701.SAMN05443634_10982"/>
<dbReference type="InterPro" id="IPR055378">
    <property type="entry name" value="GH3_C"/>
</dbReference>
<evidence type="ECO:0000313" key="5">
    <source>
        <dbReference type="Proteomes" id="UP000184120"/>
    </source>
</evidence>
<accession>A0A1M7ALT9</accession>
<sequence>MKAFLAKFFAKYIVSKEQKWINNPLEIQDKIFKELIASAKETKFGKDHNFSTITTYEDFKKQVPVRDYEGLKDYFDAIVAGENDILWPGKPLYLAKTSGTTSGTKYIPLTKESIPNHIHSARNALLFYINETQNSSFVNGKMIFLQGSPTLESKNGLKFGRLSGISAHFVPNYLQKNRLPSQETNIIEDWETKIDKIVEETVQADMTLISGIPPWLIMYFERLIKVSGKDNIQSIFKNFQLMVTGGVNYEPYREKINQLVGKKVDCIQTYPASEGFIAYQNSQKEDDLLLLLNNGMFYEFIPVEEFFDEEPTRISITDVEIGKDYVIILNTNAGLWGYNIGDTVRFTSKKPYKIVVSGRIKHYTSAFGEHVIGHEVEQALQKTIEKYPATINEFTVSPQVNPADGLPFHEWLVEFDTKPNNLIEFNAELDKQMRQQNSYYNDLISGNILRPLIISEVVKDGFQTYMKSIGKLGGQNKVPRLSNNREIADIFYQLNLIYSSKKI</sequence>
<name>A0A1M7ALT9_9FLAO</name>
<dbReference type="Proteomes" id="UP000650994">
    <property type="component" value="Unassembled WGS sequence"/>
</dbReference>
<dbReference type="Pfam" id="PF23571">
    <property type="entry name" value="GH3_M"/>
    <property type="match status" value="1"/>
</dbReference>
<evidence type="ECO:0000259" key="1">
    <source>
        <dbReference type="Pfam" id="PF23571"/>
    </source>
</evidence>
<reference evidence="3" key="5">
    <citation type="submission" date="2024-05" db="EMBL/GenBank/DDBJ databases">
        <authorList>
            <person name="Sun Q."/>
            <person name="Zhou Y."/>
        </authorList>
    </citation>
    <scope>NUCLEOTIDE SEQUENCE</scope>
    <source>
        <strain evidence="3">CGMCC 1.12707</strain>
    </source>
</reference>
<reference evidence="5" key="3">
    <citation type="submission" date="2016-11" db="EMBL/GenBank/DDBJ databases">
        <authorList>
            <person name="Varghese N."/>
            <person name="Submissions S."/>
        </authorList>
    </citation>
    <scope>NUCLEOTIDE SEQUENCE [LARGE SCALE GENOMIC DNA]</scope>
    <source>
        <strain evidence="5">DSM 27989</strain>
    </source>
</reference>
<dbReference type="GO" id="GO:0016881">
    <property type="term" value="F:acid-amino acid ligase activity"/>
    <property type="evidence" value="ECO:0007669"/>
    <property type="project" value="TreeGrafter"/>
</dbReference>
<gene>
    <name evidence="3" type="ORF">GCM10010984_05510</name>
    <name evidence="4" type="ORF">SAMN05443634_10982</name>
</gene>
<proteinExistence type="predicted"/>
<evidence type="ECO:0000313" key="3">
    <source>
        <dbReference type="EMBL" id="GGE90674.1"/>
    </source>
</evidence>
<organism evidence="4 5">
    <name type="scientific">Chishuiella changwenlii</name>
    <dbReference type="NCBI Taxonomy" id="1434701"/>
    <lineage>
        <taxon>Bacteria</taxon>
        <taxon>Pseudomonadati</taxon>
        <taxon>Bacteroidota</taxon>
        <taxon>Flavobacteriia</taxon>
        <taxon>Flavobacteriales</taxon>
        <taxon>Weeksellaceae</taxon>
        <taxon>Chishuiella</taxon>
    </lineage>
</organism>
<dbReference type="InterPro" id="IPR055377">
    <property type="entry name" value="GH3_M"/>
</dbReference>
<feature type="domain" description="GH3 middle" evidence="1">
    <location>
        <begin position="290"/>
        <end position="349"/>
    </location>
</feature>
<reference evidence="6" key="4">
    <citation type="journal article" date="2019" name="Int. J. Syst. Evol. Microbiol.">
        <title>The Global Catalogue of Microorganisms (GCM) 10K type strain sequencing project: providing services to taxonomists for standard genome sequencing and annotation.</title>
        <authorList>
            <consortium name="The Broad Institute Genomics Platform"/>
            <consortium name="The Broad Institute Genome Sequencing Center for Infectious Disease"/>
            <person name="Wu L."/>
            <person name="Ma J."/>
        </authorList>
    </citation>
    <scope>NUCLEOTIDE SEQUENCE [LARGE SCALE GENOMIC DNA]</scope>
    <source>
        <strain evidence="6">CGMCC 1.12707</strain>
    </source>
</reference>
<dbReference type="OrthoDB" id="5678283at2"/>
<dbReference type="Gene3D" id="3.40.50.12780">
    <property type="entry name" value="N-terminal domain of ligase-like"/>
    <property type="match status" value="1"/>
</dbReference>
<dbReference type="Pfam" id="PF03321">
    <property type="entry name" value="GH3"/>
    <property type="match status" value="1"/>
</dbReference>
<dbReference type="InterPro" id="IPR042099">
    <property type="entry name" value="ANL_N_sf"/>
</dbReference>
<evidence type="ECO:0000313" key="6">
    <source>
        <dbReference type="Proteomes" id="UP000650994"/>
    </source>
</evidence>
<dbReference type="GO" id="GO:0005737">
    <property type="term" value="C:cytoplasm"/>
    <property type="evidence" value="ECO:0007669"/>
    <property type="project" value="TreeGrafter"/>
</dbReference>
<reference evidence="3" key="1">
    <citation type="journal article" date="2014" name="Int. J. Syst. Evol. Microbiol.">
        <title>Complete genome of a new Firmicutes species belonging to the dominant human colonic microbiota ('Ruminococcus bicirculans') reveals two chromosomes and a selective capacity to utilize plant glucans.</title>
        <authorList>
            <consortium name="NISC Comparative Sequencing Program"/>
            <person name="Wegmann U."/>
            <person name="Louis P."/>
            <person name="Goesmann A."/>
            <person name="Henrissat B."/>
            <person name="Duncan S.H."/>
            <person name="Flint H.J."/>
        </authorList>
    </citation>
    <scope>NUCLEOTIDE SEQUENCE</scope>
    <source>
        <strain evidence="3">CGMCC 1.12707</strain>
    </source>
</reference>
<dbReference type="EMBL" id="FRBH01000009">
    <property type="protein sequence ID" value="SHL43605.1"/>
    <property type="molecule type" value="Genomic_DNA"/>
</dbReference>
<evidence type="ECO:0000313" key="4">
    <source>
        <dbReference type="EMBL" id="SHL43605.1"/>
    </source>
</evidence>
<dbReference type="Proteomes" id="UP000184120">
    <property type="component" value="Unassembled WGS sequence"/>
</dbReference>
<dbReference type="PANTHER" id="PTHR31901:SF9">
    <property type="entry name" value="GH3 DOMAIN-CONTAINING PROTEIN"/>
    <property type="match status" value="1"/>
</dbReference>
<feature type="domain" description="GH3 C-terminal" evidence="2">
    <location>
        <begin position="375"/>
        <end position="486"/>
    </location>
</feature>
<dbReference type="Pfam" id="PF23572">
    <property type="entry name" value="GH3_C"/>
    <property type="match status" value="1"/>
</dbReference>
<keyword evidence="6" id="KW-1185">Reference proteome</keyword>
<protein>
    <submittedName>
        <fullName evidence="4">GH3 auxin-responsive promoter</fullName>
    </submittedName>
</protein>